<evidence type="ECO:0000256" key="2">
    <source>
        <dbReference type="SAM" id="MobiDB-lite"/>
    </source>
</evidence>
<evidence type="ECO:0000313" key="3">
    <source>
        <dbReference type="Proteomes" id="UP001652740"/>
    </source>
</evidence>
<protein>
    <submittedName>
        <fullName evidence="4">Uncharacterized protein LOC128200500</fullName>
    </submittedName>
</protein>
<evidence type="ECO:0000313" key="4">
    <source>
        <dbReference type="RefSeq" id="XP_052750081.1"/>
    </source>
</evidence>
<name>A0ABM3MFA8_GALME</name>
<dbReference type="Pfam" id="PF03564">
    <property type="entry name" value="DUF1759"/>
    <property type="match status" value="1"/>
</dbReference>
<dbReference type="Proteomes" id="UP001652740">
    <property type="component" value="Unplaced"/>
</dbReference>
<organism evidence="3 4">
    <name type="scientific">Galleria mellonella</name>
    <name type="common">Greater wax moth</name>
    <dbReference type="NCBI Taxonomy" id="7137"/>
    <lineage>
        <taxon>Eukaryota</taxon>
        <taxon>Metazoa</taxon>
        <taxon>Ecdysozoa</taxon>
        <taxon>Arthropoda</taxon>
        <taxon>Hexapoda</taxon>
        <taxon>Insecta</taxon>
        <taxon>Pterygota</taxon>
        <taxon>Neoptera</taxon>
        <taxon>Endopterygota</taxon>
        <taxon>Lepidoptera</taxon>
        <taxon>Glossata</taxon>
        <taxon>Ditrysia</taxon>
        <taxon>Pyraloidea</taxon>
        <taxon>Pyralidae</taxon>
        <taxon>Galleriinae</taxon>
        <taxon>Galleria</taxon>
    </lineage>
</organism>
<dbReference type="RefSeq" id="XP_052750081.1">
    <property type="nucleotide sequence ID" value="XM_052894121.1"/>
</dbReference>
<accession>A0ABM3MFA8</accession>
<keyword evidence="1" id="KW-0175">Coiled coil</keyword>
<feature type="region of interest" description="Disordered" evidence="2">
    <location>
        <begin position="180"/>
        <end position="217"/>
    </location>
</feature>
<dbReference type="PANTHER" id="PTHR47331:SF5">
    <property type="entry name" value="RIBONUCLEASE H"/>
    <property type="match status" value="1"/>
</dbReference>
<feature type="compositionally biased region" description="Polar residues" evidence="2">
    <location>
        <begin position="1"/>
        <end position="14"/>
    </location>
</feature>
<gene>
    <name evidence="4" type="primary">LOC128200500</name>
</gene>
<keyword evidence="3" id="KW-1185">Reference proteome</keyword>
<dbReference type="GeneID" id="128200500"/>
<feature type="compositionally biased region" description="Low complexity" evidence="2">
    <location>
        <begin position="15"/>
        <end position="91"/>
    </location>
</feature>
<reference evidence="4" key="1">
    <citation type="submission" date="2025-08" db="UniProtKB">
        <authorList>
            <consortium name="RefSeq"/>
        </authorList>
    </citation>
    <scope>IDENTIFICATION</scope>
    <source>
        <tissue evidence="4">Whole larvae</tissue>
    </source>
</reference>
<dbReference type="InterPro" id="IPR005312">
    <property type="entry name" value="DUF1759"/>
</dbReference>
<proteinExistence type="predicted"/>
<feature type="coiled-coil region" evidence="1">
    <location>
        <begin position="769"/>
        <end position="803"/>
    </location>
</feature>
<evidence type="ECO:0000256" key="1">
    <source>
        <dbReference type="SAM" id="Coils"/>
    </source>
</evidence>
<feature type="region of interest" description="Disordered" evidence="2">
    <location>
        <begin position="1"/>
        <end position="115"/>
    </location>
</feature>
<sequence>MPTTRNMKSSQQKIAVTEATTSAATTSTTTAGTLSVAATPSVAATTSSAAVRMSSVAATSSTAATTSTTNTSGDTTTTGATETTEATGTTEETARKKEPKHGTARTVRTTASQKKKALAKAREELLRKEVELAAARVAALEAESEDDEEIEDDDATVRRERTSDWVRRSTLALTMEPHVPEIEEVTGKRQGFVPSRPVEEDSRAPPPQPSSDALHRDHARHVDPHAAMPTIAAAMQSMKKEEPVLKVGIDCNEFAIAMQMAARNILPSTASRVTELPVFNGSSSEWLPWKMAYEESASQLTEQENLARLRRSLKGAAKDAARSLFVGSTTAEEVMKMLAARFGRPGALVTAELNKLRALPRLSDNARDVCLFASKVQNVVATIRALNKSHYLYNEEIVRNVTEKMPSVLRFKYYDFANDQPEGQPDLITLSQFLQRTATRCGNFAPAEEIPSEDRRELCFRCLKVRRFRHACKSKRCGVDECTQTHHPLLHATRQQPENEVTTHVVEDKSAAVTASARENDKIAFLKILPIRVTGPTGTCDTYALLDDGSTCTIIETTVAERIGATGPPAPFYMEGVAGARINAAQSTRVHFKIRGRNSQEYTVGARTMDRLQLSPQSVPRSVIKGCPHLRDIERELVYEEGKPTVLLGQDNWHLLLAHEVRRGSDTQPVASLTDLGWVLHGTSRGRTRQQVHRISHIVTTHEEEQSMEEMMKQHFALESLGIAPKRSYNEEERRALRILEEKTRPLPAGGYETGLLWKKDDPVPPDNYESAMRRLQLVERKLDKNEEIKKRYEQQIDTLLKNGYAEVAPPRSSQRVWYLPHFAVINPQKPGKLRIVHDAAAKTKGISLNDMLLPGPDLLQSLPGVLMRFR</sequence>
<dbReference type="PANTHER" id="PTHR47331">
    <property type="entry name" value="PHD-TYPE DOMAIN-CONTAINING PROTEIN"/>
    <property type="match status" value="1"/>
</dbReference>